<dbReference type="Gene3D" id="2.20.110.10">
    <property type="entry name" value="Histone H3 K4-specific methyltransferase SET7/9 N-terminal domain"/>
    <property type="match status" value="2"/>
</dbReference>
<evidence type="ECO:0000256" key="1">
    <source>
        <dbReference type="ARBA" id="ARBA00022737"/>
    </source>
</evidence>
<dbReference type="SUPFAM" id="SSF82185">
    <property type="entry name" value="Histone H3 K4-specific methyltransferase SET7/9 N-terminal domain"/>
    <property type="match status" value="1"/>
</dbReference>
<sequence>MEKDLNKFLQIIRQEGHNKLAEAAIQHGLSIDRLNKLIHQNRQIKHLVFEGLIGDGITRNRSIYWGQCVGEVRDGWGLVYCTDSDNDPHLYECEWDKGTPVKGREIWIVDNEWRKYEGAFDHEYLQTGTGNVQSEDGSMFEGEWKRGMVHGRGKGVRANGESYEGEFQNGRSHGQGRWTYPDGRYEEGQYEDGKKIGVHMHFSKDGWLIALLTYKDGQLVNVENIE</sequence>
<evidence type="ECO:0008006" key="4">
    <source>
        <dbReference type="Google" id="ProtNLM"/>
    </source>
</evidence>
<dbReference type="AlphaFoldDB" id="A0A8J8NSP3"/>
<accession>A0A8J8NSP3</accession>
<name>A0A8J8NSP3_HALGN</name>
<dbReference type="OrthoDB" id="296831at2759"/>
<gene>
    <name evidence="2" type="ORF">FGO68_gene13105</name>
</gene>
<dbReference type="SMART" id="SM00698">
    <property type="entry name" value="MORN"/>
    <property type="match status" value="2"/>
</dbReference>
<dbReference type="InterPro" id="IPR003409">
    <property type="entry name" value="MORN"/>
</dbReference>
<keyword evidence="1" id="KW-0677">Repeat</keyword>
<dbReference type="Proteomes" id="UP000785679">
    <property type="component" value="Unassembled WGS sequence"/>
</dbReference>
<organism evidence="2 3">
    <name type="scientific">Halteria grandinella</name>
    <dbReference type="NCBI Taxonomy" id="5974"/>
    <lineage>
        <taxon>Eukaryota</taxon>
        <taxon>Sar</taxon>
        <taxon>Alveolata</taxon>
        <taxon>Ciliophora</taxon>
        <taxon>Intramacronucleata</taxon>
        <taxon>Spirotrichea</taxon>
        <taxon>Stichotrichia</taxon>
        <taxon>Sporadotrichida</taxon>
        <taxon>Halteriidae</taxon>
        <taxon>Halteria</taxon>
    </lineage>
</organism>
<dbReference type="Pfam" id="PF02493">
    <property type="entry name" value="MORN"/>
    <property type="match status" value="2"/>
</dbReference>
<protein>
    <recommendedName>
        <fullName evidence="4">MORN repeat protein</fullName>
    </recommendedName>
</protein>
<evidence type="ECO:0000313" key="3">
    <source>
        <dbReference type="Proteomes" id="UP000785679"/>
    </source>
</evidence>
<comment type="caution">
    <text evidence="2">The sequence shown here is derived from an EMBL/GenBank/DDBJ whole genome shotgun (WGS) entry which is preliminary data.</text>
</comment>
<reference evidence="2" key="1">
    <citation type="submission" date="2019-06" db="EMBL/GenBank/DDBJ databases">
        <authorList>
            <person name="Zheng W."/>
        </authorList>
    </citation>
    <scope>NUCLEOTIDE SEQUENCE</scope>
    <source>
        <strain evidence="2">QDHG01</strain>
    </source>
</reference>
<keyword evidence="3" id="KW-1185">Reference proteome</keyword>
<evidence type="ECO:0000313" key="2">
    <source>
        <dbReference type="EMBL" id="TNV80054.1"/>
    </source>
</evidence>
<dbReference type="PANTHER" id="PTHR23084:SF263">
    <property type="entry name" value="MORN REPEAT-CONTAINING PROTEIN 1"/>
    <property type="match status" value="1"/>
</dbReference>
<dbReference type="PANTHER" id="PTHR23084">
    <property type="entry name" value="PHOSPHATIDYLINOSITOL-4-PHOSPHATE 5-KINASE RELATED"/>
    <property type="match status" value="1"/>
</dbReference>
<proteinExistence type="predicted"/>
<dbReference type="EMBL" id="RRYP01008046">
    <property type="protein sequence ID" value="TNV80054.1"/>
    <property type="molecule type" value="Genomic_DNA"/>
</dbReference>